<dbReference type="CDD" id="cd00130">
    <property type="entry name" value="PAS"/>
    <property type="match status" value="2"/>
</dbReference>
<dbReference type="SMART" id="SM00448">
    <property type="entry name" value="REC"/>
    <property type="match status" value="1"/>
</dbReference>
<gene>
    <name evidence="11" type="ORF">PISL3812_03586</name>
</gene>
<dbReference type="Pfam" id="PF00989">
    <property type="entry name" value="PAS"/>
    <property type="match status" value="1"/>
</dbReference>
<dbReference type="InterPro" id="IPR003661">
    <property type="entry name" value="HisK_dim/P_dom"/>
</dbReference>
<dbReference type="PRINTS" id="PR00344">
    <property type="entry name" value="BCTRLSENSOR"/>
</dbReference>
<dbReference type="InterPro" id="IPR001789">
    <property type="entry name" value="Sig_transdc_resp-reg_receiver"/>
</dbReference>
<dbReference type="InterPro" id="IPR003594">
    <property type="entry name" value="HATPase_dom"/>
</dbReference>
<dbReference type="InterPro" id="IPR035965">
    <property type="entry name" value="PAS-like_dom_sf"/>
</dbReference>
<dbReference type="Pfam" id="PF00512">
    <property type="entry name" value="HisKA"/>
    <property type="match status" value="1"/>
</dbReference>
<feature type="domain" description="Histidine kinase" evidence="7">
    <location>
        <begin position="332"/>
        <end position="555"/>
    </location>
</feature>
<evidence type="ECO:0000259" key="9">
    <source>
        <dbReference type="PROSITE" id="PS50112"/>
    </source>
</evidence>
<evidence type="ECO:0000256" key="5">
    <source>
        <dbReference type="ARBA" id="ARBA00022777"/>
    </source>
</evidence>
<dbReference type="STRING" id="28573.A0A0U1LUV4"/>
<dbReference type="PROSITE" id="PS50112">
    <property type="entry name" value="PAS"/>
    <property type="match status" value="2"/>
</dbReference>
<dbReference type="SMART" id="SM00091">
    <property type="entry name" value="PAS"/>
    <property type="match status" value="2"/>
</dbReference>
<dbReference type="FunFam" id="3.30.565.10:FF:000010">
    <property type="entry name" value="Sensor histidine kinase RcsC"/>
    <property type="match status" value="1"/>
</dbReference>
<keyword evidence="4" id="KW-0808">Transferase</keyword>
<dbReference type="Pfam" id="PF08448">
    <property type="entry name" value="PAS_4"/>
    <property type="match status" value="1"/>
</dbReference>
<dbReference type="OMA" id="VGFHANP"/>
<dbReference type="InterPro" id="IPR013767">
    <property type="entry name" value="PAS_fold"/>
</dbReference>
<dbReference type="CDD" id="cd16922">
    <property type="entry name" value="HATPase_EvgS-ArcB-TorS-like"/>
    <property type="match status" value="1"/>
</dbReference>
<dbReference type="PROSITE" id="PS50113">
    <property type="entry name" value="PAC"/>
    <property type="match status" value="1"/>
</dbReference>
<feature type="domain" description="PAC" evidence="10">
    <location>
        <begin position="266"/>
        <end position="317"/>
    </location>
</feature>
<feature type="domain" description="PAS" evidence="9">
    <location>
        <begin position="191"/>
        <end position="264"/>
    </location>
</feature>
<dbReference type="PROSITE" id="PS50110">
    <property type="entry name" value="RESPONSE_REGULATORY"/>
    <property type="match status" value="1"/>
</dbReference>
<dbReference type="Gene3D" id="3.30.565.10">
    <property type="entry name" value="Histidine kinase-like ATPase, C-terminal domain"/>
    <property type="match status" value="1"/>
</dbReference>
<keyword evidence="5" id="KW-0418">Kinase</keyword>
<dbReference type="SMART" id="SM00388">
    <property type="entry name" value="HisKA"/>
    <property type="match status" value="1"/>
</dbReference>
<evidence type="ECO:0000256" key="1">
    <source>
        <dbReference type="ARBA" id="ARBA00000085"/>
    </source>
</evidence>
<dbReference type="AlphaFoldDB" id="A0A0U1LUV4"/>
<feature type="modified residue" description="4-aspartylphosphate" evidence="6">
    <location>
        <position position="638"/>
    </location>
</feature>
<dbReference type="InterPro" id="IPR000014">
    <property type="entry name" value="PAS"/>
</dbReference>
<dbReference type="SUPFAM" id="SSF52172">
    <property type="entry name" value="CheY-like"/>
    <property type="match status" value="1"/>
</dbReference>
<dbReference type="CDD" id="cd17546">
    <property type="entry name" value="REC_hyHK_CKI1_RcsC-like"/>
    <property type="match status" value="1"/>
</dbReference>
<feature type="domain" description="PAS" evidence="9">
    <location>
        <begin position="59"/>
        <end position="109"/>
    </location>
</feature>
<dbReference type="PANTHER" id="PTHR43047">
    <property type="entry name" value="TWO-COMPONENT HISTIDINE PROTEIN KINASE"/>
    <property type="match status" value="1"/>
</dbReference>
<dbReference type="Proteomes" id="UP000054383">
    <property type="component" value="Unassembled WGS sequence"/>
</dbReference>
<sequence length="705" mass="78356">MLLEMSTPQSVMRLSKSLPAPFVSIEEITDVKRPVNTRKYSEQHLQPLSPLEDRAAPASDSDLGAIFALIPIPTLVLDAKLRVIQVSDSHLNFTGFDGKECLGRSIFDFPPHKVPAPDITTLHRVITTAIASGLPQIIEDVEIAVGTVFSIYHLRITPVLEGGKLRNVLLAAHDVTSAQPIRQSKKELVYMNETYRILVDTIKEYAIFMLDTSGHVATWNSAAAILKGYSSDEIIGRHFSIFYGDDDRAAGKPNKQLEVCLREGKVEDEGWRFRKDGSRFWANVVMTPVYTAGLHIGFAKVTRDLTERKAAEERLIAAYEESSKLKSDFLANMSHEIRTPMHGMLMAIQMLSETAVDEKQEEYVSIIEDTGSLLLRIINDVLDYSKLSSGTFSTTSGVVDIKEVVGAVYRNCHPSLKPDVDLHVQFPDNLPKHVKGDPLRYRQIVQNLVGNAVKFTDHGSIQIDVTCQQHPEDETAYEVTTTVTDTGIGIPDDGVSSLFTPFSRFADSNQKRYQGTGLGLSICKSLAEVMEGQIGFHPHPSEKGSRFWLSIKMGKIGTTRSETYALELRPKPNQNEEIKKIAPNRHILLVEDNMVNQTIMLKMLKVIGFEKVDTAWNGAEAVRKVMQKPLSFSAILMDVNMPVMDGMDATVAIRGMNRDVPIIAMTGNALKGDAEIYLAKGMNDYIAKPVHRQHLVSVLLKWIGS</sequence>
<dbReference type="InterPro" id="IPR005467">
    <property type="entry name" value="His_kinase_dom"/>
</dbReference>
<dbReference type="SUPFAM" id="SSF55785">
    <property type="entry name" value="PYP-like sensor domain (PAS domain)"/>
    <property type="match status" value="2"/>
</dbReference>
<dbReference type="PROSITE" id="PS50109">
    <property type="entry name" value="HIS_KIN"/>
    <property type="match status" value="1"/>
</dbReference>
<dbReference type="SUPFAM" id="SSF47384">
    <property type="entry name" value="Homodimeric domain of signal transducing histidine kinase"/>
    <property type="match status" value="1"/>
</dbReference>
<evidence type="ECO:0000256" key="6">
    <source>
        <dbReference type="PROSITE-ProRule" id="PRU00169"/>
    </source>
</evidence>
<dbReference type="Pfam" id="PF00072">
    <property type="entry name" value="Response_reg"/>
    <property type="match status" value="1"/>
</dbReference>
<evidence type="ECO:0000256" key="2">
    <source>
        <dbReference type="ARBA" id="ARBA00012438"/>
    </source>
</evidence>
<dbReference type="InterPro" id="IPR000700">
    <property type="entry name" value="PAS-assoc_C"/>
</dbReference>
<comment type="catalytic activity">
    <reaction evidence="1">
        <text>ATP + protein L-histidine = ADP + protein N-phospho-L-histidine.</text>
        <dbReference type="EC" id="2.7.13.3"/>
    </reaction>
</comment>
<accession>A0A0U1LUV4</accession>
<evidence type="ECO:0000256" key="3">
    <source>
        <dbReference type="ARBA" id="ARBA00022553"/>
    </source>
</evidence>
<reference evidence="11 12" key="1">
    <citation type="submission" date="2015-04" db="EMBL/GenBank/DDBJ databases">
        <authorList>
            <person name="Syromyatnikov M.Y."/>
            <person name="Popov V.N."/>
        </authorList>
    </citation>
    <scope>NUCLEOTIDE SEQUENCE [LARGE SCALE GENOMIC DNA]</scope>
    <source>
        <strain evidence="11">WF-38-12</strain>
    </source>
</reference>
<dbReference type="SUPFAM" id="SSF55874">
    <property type="entry name" value="ATPase domain of HSP90 chaperone/DNA topoisomerase II/histidine kinase"/>
    <property type="match status" value="1"/>
</dbReference>
<dbReference type="CDD" id="cd00082">
    <property type="entry name" value="HisKA"/>
    <property type="match status" value="1"/>
</dbReference>
<evidence type="ECO:0000259" key="7">
    <source>
        <dbReference type="PROSITE" id="PS50109"/>
    </source>
</evidence>
<protein>
    <recommendedName>
        <fullName evidence="2">histidine kinase</fullName>
        <ecNumber evidence="2">2.7.13.3</ecNumber>
    </recommendedName>
</protein>
<dbReference type="SMART" id="SM00387">
    <property type="entry name" value="HATPase_c"/>
    <property type="match status" value="1"/>
</dbReference>
<evidence type="ECO:0000313" key="11">
    <source>
        <dbReference type="EMBL" id="CRG86576.1"/>
    </source>
</evidence>
<dbReference type="EMBL" id="CVMT01000002">
    <property type="protein sequence ID" value="CRG86576.1"/>
    <property type="molecule type" value="Genomic_DNA"/>
</dbReference>
<proteinExistence type="predicted"/>
<keyword evidence="12" id="KW-1185">Reference proteome</keyword>
<dbReference type="InterPro" id="IPR004358">
    <property type="entry name" value="Sig_transdc_His_kin-like_C"/>
</dbReference>
<evidence type="ECO:0000256" key="4">
    <source>
        <dbReference type="ARBA" id="ARBA00022679"/>
    </source>
</evidence>
<dbReference type="Gene3D" id="3.30.450.20">
    <property type="entry name" value="PAS domain"/>
    <property type="match status" value="2"/>
</dbReference>
<feature type="domain" description="Response regulatory" evidence="8">
    <location>
        <begin position="586"/>
        <end position="703"/>
    </location>
</feature>
<evidence type="ECO:0000259" key="10">
    <source>
        <dbReference type="PROSITE" id="PS50113"/>
    </source>
</evidence>
<dbReference type="InterPro" id="IPR036890">
    <property type="entry name" value="HATPase_C_sf"/>
</dbReference>
<dbReference type="PANTHER" id="PTHR43047:SF64">
    <property type="entry name" value="HISTIDINE KINASE CONTAINING CHEY-HOMOLOGOUS RECEIVER DOMAIN AND PAS DOMAIN-RELATED"/>
    <property type="match status" value="1"/>
</dbReference>
<evidence type="ECO:0000259" key="8">
    <source>
        <dbReference type="PROSITE" id="PS50110"/>
    </source>
</evidence>
<dbReference type="InterPro" id="IPR036097">
    <property type="entry name" value="HisK_dim/P_sf"/>
</dbReference>
<dbReference type="FunFam" id="3.30.450.20:FF:000136">
    <property type="entry name" value="Sensor histidine kinase/response regulator Fos-1"/>
    <property type="match status" value="1"/>
</dbReference>
<dbReference type="GO" id="GO:0000155">
    <property type="term" value="F:phosphorelay sensor kinase activity"/>
    <property type="evidence" value="ECO:0007669"/>
    <property type="project" value="InterPro"/>
</dbReference>
<dbReference type="InterPro" id="IPR013656">
    <property type="entry name" value="PAS_4"/>
</dbReference>
<evidence type="ECO:0000313" key="12">
    <source>
        <dbReference type="Proteomes" id="UP000054383"/>
    </source>
</evidence>
<dbReference type="InterPro" id="IPR011006">
    <property type="entry name" value="CheY-like_superfamily"/>
</dbReference>
<dbReference type="Pfam" id="PF02518">
    <property type="entry name" value="HATPase_c"/>
    <property type="match status" value="1"/>
</dbReference>
<keyword evidence="3 6" id="KW-0597">Phosphoprotein</keyword>
<organism evidence="11 12">
    <name type="scientific">Talaromyces islandicus</name>
    <name type="common">Penicillium islandicum</name>
    <dbReference type="NCBI Taxonomy" id="28573"/>
    <lineage>
        <taxon>Eukaryota</taxon>
        <taxon>Fungi</taxon>
        <taxon>Dikarya</taxon>
        <taxon>Ascomycota</taxon>
        <taxon>Pezizomycotina</taxon>
        <taxon>Eurotiomycetes</taxon>
        <taxon>Eurotiomycetidae</taxon>
        <taxon>Eurotiales</taxon>
        <taxon>Trichocomaceae</taxon>
        <taxon>Talaromyces</taxon>
        <taxon>Talaromyces sect. Islandici</taxon>
    </lineage>
</organism>
<name>A0A0U1LUV4_TALIS</name>
<dbReference type="EC" id="2.7.13.3" evidence="2"/>
<dbReference type="OrthoDB" id="60033at2759"/>
<dbReference type="Gene3D" id="1.10.287.130">
    <property type="match status" value="1"/>
</dbReference>
<dbReference type="NCBIfam" id="TIGR00229">
    <property type="entry name" value="sensory_box"/>
    <property type="match status" value="1"/>
</dbReference>
<dbReference type="Gene3D" id="3.40.50.2300">
    <property type="match status" value="1"/>
</dbReference>